<sequence>MRSSAALLRLFRSSSGYLPRARAVPYASIAKRPSSLSTRLNATYVNTPRRYNSGSSESEPSPRPLTDRVPNASTDEANAQQNAARRAEEPAYRIVFTCKPCGHRSDHQMSKHGYHKGTVLITCPSCQARHVISDHLGIFMDDKSTLEDILSKKGLSVTKGIVNDDMEIWEDGSVYKAGSNKEGIDISAEDSSRGTP</sequence>
<evidence type="ECO:0000256" key="2">
    <source>
        <dbReference type="ARBA" id="ARBA00022771"/>
    </source>
</evidence>
<evidence type="ECO:0000256" key="5">
    <source>
        <dbReference type="SAM" id="MobiDB-lite"/>
    </source>
</evidence>
<dbReference type="InterPro" id="IPR007853">
    <property type="entry name" value="Znf_DNL-typ"/>
</dbReference>
<keyword evidence="2 4" id="KW-0863">Zinc-finger</keyword>
<accession>A0A225AT64</accession>
<feature type="domain" description="DNL-type" evidence="6">
    <location>
        <begin position="87"/>
        <end position="182"/>
    </location>
</feature>
<dbReference type="PANTHER" id="PTHR20922:SF13">
    <property type="entry name" value="DNL-TYPE ZINC FINGER PROTEIN"/>
    <property type="match status" value="1"/>
</dbReference>
<dbReference type="GO" id="GO:0008270">
    <property type="term" value="F:zinc ion binding"/>
    <property type="evidence" value="ECO:0007669"/>
    <property type="project" value="UniProtKB-KW"/>
</dbReference>
<keyword evidence="3" id="KW-0862">Zinc</keyword>
<dbReference type="PANTHER" id="PTHR20922">
    <property type="entry name" value="DNL-TYPE ZINC FINGER PROTEIN"/>
    <property type="match status" value="1"/>
</dbReference>
<dbReference type="GO" id="GO:0005739">
    <property type="term" value="C:mitochondrion"/>
    <property type="evidence" value="ECO:0007669"/>
    <property type="project" value="TreeGrafter"/>
</dbReference>
<comment type="caution">
    <text evidence="7">The sequence shown here is derived from an EMBL/GenBank/DDBJ whole genome shotgun (WGS) entry which is preliminary data.</text>
</comment>
<dbReference type="GO" id="GO:0006457">
    <property type="term" value="P:protein folding"/>
    <property type="evidence" value="ECO:0007669"/>
    <property type="project" value="TreeGrafter"/>
</dbReference>
<feature type="compositionally biased region" description="Polar residues" evidence="5">
    <location>
        <begin position="40"/>
        <end position="52"/>
    </location>
</feature>
<evidence type="ECO:0000313" key="7">
    <source>
        <dbReference type="EMBL" id="OKL61544.1"/>
    </source>
</evidence>
<dbReference type="Pfam" id="PF05180">
    <property type="entry name" value="zf-DNL"/>
    <property type="match status" value="1"/>
</dbReference>
<gene>
    <name evidence="7" type="ORF">UA08_03452</name>
</gene>
<protein>
    <recommendedName>
        <fullName evidence="6">DNL-type domain-containing protein</fullName>
    </recommendedName>
</protein>
<keyword evidence="8" id="KW-1185">Reference proteome</keyword>
<evidence type="ECO:0000259" key="6">
    <source>
        <dbReference type="PROSITE" id="PS51501"/>
    </source>
</evidence>
<evidence type="ECO:0000313" key="8">
    <source>
        <dbReference type="Proteomes" id="UP000214365"/>
    </source>
</evidence>
<organism evidence="7 8">
    <name type="scientific">Talaromyces atroroseus</name>
    <dbReference type="NCBI Taxonomy" id="1441469"/>
    <lineage>
        <taxon>Eukaryota</taxon>
        <taxon>Fungi</taxon>
        <taxon>Dikarya</taxon>
        <taxon>Ascomycota</taxon>
        <taxon>Pezizomycotina</taxon>
        <taxon>Eurotiomycetes</taxon>
        <taxon>Eurotiomycetidae</taxon>
        <taxon>Eurotiales</taxon>
        <taxon>Trichocomaceae</taxon>
        <taxon>Talaromyces</taxon>
        <taxon>Talaromyces sect. Trachyspermi</taxon>
    </lineage>
</organism>
<dbReference type="EMBL" id="LFMY01000004">
    <property type="protein sequence ID" value="OKL61544.1"/>
    <property type="molecule type" value="Genomic_DNA"/>
</dbReference>
<dbReference type="AlphaFoldDB" id="A0A225AT64"/>
<feature type="region of interest" description="Disordered" evidence="5">
    <location>
        <begin position="40"/>
        <end position="87"/>
    </location>
</feature>
<proteinExistence type="predicted"/>
<dbReference type="Proteomes" id="UP000214365">
    <property type="component" value="Unassembled WGS sequence"/>
</dbReference>
<dbReference type="InterPro" id="IPR024158">
    <property type="entry name" value="Mt_import_TIM15"/>
</dbReference>
<dbReference type="GO" id="GO:0051087">
    <property type="term" value="F:protein-folding chaperone binding"/>
    <property type="evidence" value="ECO:0007669"/>
    <property type="project" value="TreeGrafter"/>
</dbReference>
<dbReference type="STRING" id="1441469.A0A225AT64"/>
<evidence type="ECO:0000256" key="4">
    <source>
        <dbReference type="PROSITE-ProRule" id="PRU00834"/>
    </source>
</evidence>
<dbReference type="PROSITE" id="PS51501">
    <property type="entry name" value="ZF_DNL"/>
    <property type="match status" value="1"/>
</dbReference>
<dbReference type="OrthoDB" id="512667at2759"/>
<dbReference type="RefSeq" id="XP_020121665.1">
    <property type="nucleotide sequence ID" value="XM_020265753.1"/>
</dbReference>
<reference evidence="7 8" key="1">
    <citation type="submission" date="2015-06" db="EMBL/GenBank/DDBJ databases">
        <title>Talaromyces atroroseus IBT 11181 draft genome.</title>
        <authorList>
            <person name="Rasmussen K.B."/>
            <person name="Rasmussen S."/>
            <person name="Petersen B."/>
            <person name="Sicheritz-Ponten T."/>
            <person name="Mortensen U.H."/>
            <person name="Thrane U."/>
        </authorList>
    </citation>
    <scope>NUCLEOTIDE SEQUENCE [LARGE SCALE GENOMIC DNA]</scope>
    <source>
        <strain evidence="7 8">IBT 11181</strain>
    </source>
</reference>
<dbReference type="GO" id="GO:0030150">
    <property type="term" value="P:protein import into mitochondrial matrix"/>
    <property type="evidence" value="ECO:0007669"/>
    <property type="project" value="TreeGrafter"/>
</dbReference>
<evidence type="ECO:0000256" key="1">
    <source>
        <dbReference type="ARBA" id="ARBA00022723"/>
    </source>
</evidence>
<name>A0A225AT64_TALAT</name>
<dbReference type="GeneID" id="31003207"/>
<evidence type="ECO:0000256" key="3">
    <source>
        <dbReference type="ARBA" id="ARBA00022833"/>
    </source>
</evidence>
<dbReference type="GO" id="GO:0050821">
    <property type="term" value="P:protein stabilization"/>
    <property type="evidence" value="ECO:0007669"/>
    <property type="project" value="TreeGrafter"/>
</dbReference>
<keyword evidence="1" id="KW-0479">Metal-binding</keyword>